<evidence type="ECO:0000313" key="2">
    <source>
        <dbReference type="Proteomes" id="UP000035800"/>
    </source>
</evidence>
<dbReference type="EMBL" id="CP006694">
    <property type="protein sequence ID" value="AIT11038.1"/>
    <property type="molecule type" value="Genomic_DNA"/>
</dbReference>
<gene>
    <name evidence="1" type="ORF">LSS_22855</name>
</gene>
<protein>
    <submittedName>
        <fullName evidence="1">Uncharacterized protein</fullName>
    </submittedName>
</protein>
<sequence>MNTFFGNSGFTGLYPWNDSKTFFKYFNSPLPKYQNSFLKTSK</sequence>
<name>A0A097ESX4_9LEPT</name>
<dbReference type="KEGG" id="lst:LSS_22855"/>
<accession>A0A097ESX4</accession>
<proteinExistence type="predicted"/>
<reference evidence="1 2" key="1">
    <citation type="journal article" date="2012" name="Gene">
        <title>Sequence of Leptospira santarosai serovar Shermani genome and prediction of virulence-associated genes.</title>
        <authorList>
            <person name="Chou L.F."/>
            <person name="Chen Y.T."/>
            <person name="Lu C.W."/>
            <person name="Ko Y.C."/>
            <person name="Tang C.Y."/>
            <person name="Pan M.J."/>
            <person name="Tian Y.C."/>
            <person name="Chiu C.H."/>
            <person name="Hung C.C."/>
            <person name="Yang C.W."/>
        </authorList>
    </citation>
    <scope>NUCLEOTIDE SEQUENCE [LARGE SCALE GENOMIC DNA]</scope>
    <source>
        <strain evidence="1">LT 821</strain>
    </source>
</reference>
<dbReference type="Proteomes" id="UP000035800">
    <property type="component" value="Chromosome I"/>
</dbReference>
<reference evidence="1 2" key="2">
    <citation type="journal article" date="2014" name="Emerg. Microbes Infect.">
        <title>Potential impact on kidney infection: a whole-genome analysis of Leptospira santarosai serovar Shermani.</title>
        <authorList>
            <person name="Chou L.F."/>
            <person name="Chen T.W."/>
            <person name="Ko Y.C."/>
            <person name="Pan M.J."/>
            <person name="Tian Y.C."/>
            <person name="Chiu C.H."/>
            <person name="Tang P."/>
            <person name="Hung C.C."/>
            <person name="Yang C.W."/>
        </authorList>
    </citation>
    <scope>NUCLEOTIDE SEQUENCE</scope>
    <source>
        <strain evidence="1 2">LT 821</strain>
    </source>
</reference>
<evidence type="ECO:0000313" key="1">
    <source>
        <dbReference type="EMBL" id="AIT11038.1"/>
    </source>
</evidence>
<dbReference type="AlphaFoldDB" id="A0A097ESX4"/>
<organism evidence="1 2">
    <name type="scientific">Leptospira santarosai serovar Shermani str. LT 821</name>
    <dbReference type="NCBI Taxonomy" id="758847"/>
    <lineage>
        <taxon>Bacteria</taxon>
        <taxon>Pseudomonadati</taxon>
        <taxon>Spirochaetota</taxon>
        <taxon>Spirochaetia</taxon>
        <taxon>Leptospirales</taxon>
        <taxon>Leptospiraceae</taxon>
        <taxon>Leptospira</taxon>
    </lineage>
</organism>